<proteinExistence type="predicted"/>
<evidence type="ECO:0008006" key="5">
    <source>
        <dbReference type="Google" id="ProtNLM"/>
    </source>
</evidence>
<gene>
    <name evidence="3" type="ORF">KDW_02270</name>
</gene>
<dbReference type="Pfam" id="PF06054">
    <property type="entry name" value="CoiA_nuc"/>
    <property type="match status" value="1"/>
</dbReference>
<reference evidence="3 4" key="1">
    <citation type="submission" date="2019-10" db="EMBL/GenBank/DDBJ databases">
        <title>Dictyobacter vulcani sp. nov., within the class Ktedonobacteria, isolated from soil of volcanic Mt. Zao.</title>
        <authorList>
            <person name="Zheng Y."/>
            <person name="Wang C.M."/>
            <person name="Sakai Y."/>
            <person name="Abe K."/>
            <person name="Yokota A."/>
            <person name="Yabe S."/>
        </authorList>
    </citation>
    <scope>NUCLEOTIDE SEQUENCE [LARGE SCALE GENOMIC DNA]</scope>
    <source>
        <strain evidence="3 4">W12</strain>
    </source>
</reference>
<dbReference type="Pfam" id="PF25164">
    <property type="entry name" value="CoiA_N"/>
    <property type="match status" value="1"/>
</dbReference>
<feature type="domain" description="Competence protein CoiA-like N-terminal" evidence="2">
    <location>
        <begin position="20"/>
        <end position="62"/>
    </location>
</feature>
<dbReference type="InterPro" id="IPR057253">
    <property type="entry name" value="CoiA-like_N"/>
</dbReference>
<evidence type="ECO:0000259" key="1">
    <source>
        <dbReference type="Pfam" id="PF06054"/>
    </source>
</evidence>
<evidence type="ECO:0000259" key="2">
    <source>
        <dbReference type="Pfam" id="PF25164"/>
    </source>
</evidence>
<dbReference type="Proteomes" id="UP000326912">
    <property type="component" value="Unassembled WGS sequence"/>
</dbReference>
<dbReference type="InterPro" id="IPR010330">
    <property type="entry name" value="CoiA_nuc"/>
</dbReference>
<accession>A0A5J4KFG4</accession>
<organism evidence="3 4">
    <name type="scientific">Dictyobacter vulcani</name>
    <dbReference type="NCBI Taxonomy" id="2607529"/>
    <lineage>
        <taxon>Bacteria</taxon>
        <taxon>Bacillati</taxon>
        <taxon>Chloroflexota</taxon>
        <taxon>Ktedonobacteria</taxon>
        <taxon>Ktedonobacterales</taxon>
        <taxon>Dictyobacteraceae</taxon>
        <taxon>Dictyobacter</taxon>
    </lineage>
</organism>
<dbReference type="RefSeq" id="WP_151754256.1">
    <property type="nucleotide sequence ID" value="NZ_BKZW01000001.1"/>
</dbReference>
<dbReference type="EMBL" id="BKZW01000001">
    <property type="protein sequence ID" value="GER86065.1"/>
    <property type="molecule type" value="Genomic_DNA"/>
</dbReference>
<keyword evidence="4" id="KW-1185">Reference proteome</keyword>
<name>A0A5J4KFG4_9CHLR</name>
<evidence type="ECO:0000313" key="4">
    <source>
        <dbReference type="Proteomes" id="UP000326912"/>
    </source>
</evidence>
<feature type="domain" description="Competence protein CoiA nuclease-like" evidence="1">
    <location>
        <begin position="68"/>
        <end position="201"/>
    </location>
</feature>
<protein>
    <recommendedName>
        <fullName evidence="5">Competence protein CoiA</fullName>
    </recommendedName>
</protein>
<dbReference type="AlphaFoldDB" id="A0A5J4KFG4"/>
<comment type="caution">
    <text evidence="3">The sequence shown here is derived from an EMBL/GenBank/DDBJ whole genome shotgun (WGS) entry which is preliminary data.</text>
</comment>
<sequence length="369" mass="42615">MLVAYGPDQRPIIAEETPIGQLQQWSRERQLHCPNCRGIVHVRGGAEKRTQLHFAHQKGECAWSTEAESVRHVQGKLVLAQWLRQQYPLATVTLEKRLPEPNRIADVFLVHKDGRQWAIEFQCAPLNIQEWKMRHNAYRKAGIVDTWIIGNNRREKQEAFIEALLATAHELLFLDPLAQSPYIWLRWPVSRQQALAWQTSTTNQSTLTLDGWVGRTGYGMTIAAALAEITLNRQARLIHPTRSSMELRNRLQQTMSEDHTIQEQNLFDYMNSIATRDTQRTFLLPLLHAYQLDPELLVRYNYGRGLAGQLVLPADLLRIEKAQKWIRDLLDHGYTLEKLRSLVKELPFIGPYASFARYAETLLILSAQK</sequence>
<evidence type="ECO:0000313" key="3">
    <source>
        <dbReference type="EMBL" id="GER86065.1"/>
    </source>
</evidence>